<dbReference type="RefSeq" id="WP_307410018.1">
    <property type="nucleotide sequence ID" value="NZ_JAUSTW010000005.1"/>
</dbReference>
<proteinExistence type="predicted"/>
<keyword evidence="2" id="KW-1185">Reference proteome</keyword>
<sequence>MAIVTLLEHLRNTKKRFDLLSGTVTLNNIQIEDYDISYSSLWFITPENHEIQVNIEKFDKIDFDAIISTAKTSIEMHRCFSDLSDSKKYNAYIRDINGSNILSFYKIPAYY</sequence>
<accession>A0ABT9XXW8</accession>
<evidence type="ECO:0000313" key="1">
    <source>
        <dbReference type="EMBL" id="MDQ0200321.1"/>
    </source>
</evidence>
<dbReference type="Proteomes" id="UP001224122">
    <property type="component" value="Unassembled WGS sequence"/>
</dbReference>
<comment type="caution">
    <text evidence="1">The sequence shown here is derived from an EMBL/GenBank/DDBJ whole genome shotgun (WGS) entry which is preliminary data.</text>
</comment>
<evidence type="ECO:0000313" key="2">
    <source>
        <dbReference type="Proteomes" id="UP001224122"/>
    </source>
</evidence>
<dbReference type="EMBL" id="JAUSTW010000005">
    <property type="protein sequence ID" value="MDQ0200321.1"/>
    <property type="molecule type" value="Genomic_DNA"/>
</dbReference>
<protein>
    <submittedName>
        <fullName evidence="1">Uncharacterized protein</fullName>
    </submittedName>
</protein>
<gene>
    <name evidence="1" type="ORF">J2S10_003504</name>
</gene>
<reference evidence="1 2" key="1">
    <citation type="submission" date="2023-07" db="EMBL/GenBank/DDBJ databases">
        <title>Genomic Encyclopedia of Type Strains, Phase IV (KMG-IV): sequencing the most valuable type-strain genomes for metagenomic binning, comparative biology and taxonomic classification.</title>
        <authorList>
            <person name="Goeker M."/>
        </authorList>
    </citation>
    <scope>NUCLEOTIDE SEQUENCE [LARGE SCALE GENOMIC DNA]</scope>
    <source>
        <strain evidence="1 2">DSM 27594</strain>
    </source>
</reference>
<organism evidence="1 2">
    <name type="scientific">Neobacillus ginsengisoli</name>
    <dbReference type="NCBI Taxonomy" id="904295"/>
    <lineage>
        <taxon>Bacteria</taxon>
        <taxon>Bacillati</taxon>
        <taxon>Bacillota</taxon>
        <taxon>Bacilli</taxon>
        <taxon>Bacillales</taxon>
        <taxon>Bacillaceae</taxon>
        <taxon>Neobacillus</taxon>
    </lineage>
</organism>
<name>A0ABT9XXW8_9BACI</name>